<comment type="subcellular location">
    <subcellularLocation>
        <location evidence="1 10">Mitochondrion inner membrane</location>
    </subcellularLocation>
</comment>
<evidence type="ECO:0000256" key="9">
    <source>
        <dbReference type="ARBA" id="ARBA00023239"/>
    </source>
</evidence>
<dbReference type="PROSITE" id="PS00822">
    <property type="entry name" value="CYTO_HEME_LYASE_2"/>
    <property type="match status" value="1"/>
</dbReference>
<keyword evidence="4 10" id="KW-0479">Metal-binding</keyword>
<dbReference type="PROSITE" id="PS00821">
    <property type="entry name" value="CYTO_HEME_LYASE_1"/>
    <property type="match status" value="1"/>
</dbReference>
<evidence type="ECO:0000256" key="1">
    <source>
        <dbReference type="ARBA" id="ARBA00004273"/>
    </source>
</evidence>
<accession>A0A8H4LKR6</accession>
<evidence type="ECO:0000256" key="5">
    <source>
        <dbReference type="ARBA" id="ARBA00022792"/>
    </source>
</evidence>
<keyword evidence="5 10" id="KW-0999">Mitochondrion inner membrane</keyword>
<keyword evidence="9 10" id="KW-0456">Lyase</keyword>
<dbReference type="OrthoDB" id="4243at2759"/>
<dbReference type="PANTHER" id="PTHR12743">
    <property type="entry name" value="CYTOCHROME C1 HEME LYASE"/>
    <property type="match status" value="1"/>
</dbReference>
<gene>
    <name evidence="12" type="ORF">FALBO_2541</name>
</gene>
<evidence type="ECO:0000256" key="8">
    <source>
        <dbReference type="ARBA" id="ARBA00023136"/>
    </source>
</evidence>
<evidence type="ECO:0000256" key="10">
    <source>
        <dbReference type="RuleBase" id="RU363130"/>
    </source>
</evidence>
<keyword evidence="7 10" id="KW-0496">Mitochondrion</keyword>
<evidence type="ECO:0000256" key="11">
    <source>
        <dbReference type="SAM" id="MobiDB-lite"/>
    </source>
</evidence>
<dbReference type="AlphaFoldDB" id="A0A8H4LKR6"/>
<dbReference type="EMBL" id="JAADYS010000327">
    <property type="protein sequence ID" value="KAF4470541.1"/>
    <property type="molecule type" value="Genomic_DNA"/>
</dbReference>
<dbReference type="GO" id="GO:0005743">
    <property type="term" value="C:mitochondrial inner membrane"/>
    <property type="evidence" value="ECO:0007669"/>
    <property type="project" value="UniProtKB-SubCell"/>
</dbReference>
<dbReference type="GO" id="GO:0046872">
    <property type="term" value="F:metal ion binding"/>
    <property type="evidence" value="ECO:0007669"/>
    <property type="project" value="UniProtKB-KW"/>
</dbReference>
<organism evidence="12 13">
    <name type="scientific">Fusarium albosuccineum</name>
    <dbReference type="NCBI Taxonomy" id="1237068"/>
    <lineage>
        <taxon>Eukaryota</taxon>
        <taxon>Fungi</taxon>
        <taxon>Dikarya</taxon>
        <taxon>Ascomycota</taxon>
        <taxon>Pezizomycotina</taxon>
        <taxon>Sordariomycetes</taxon>
        <taxon>Hypocreomycetidae</taxon>
        <taxon>Hypocreales</taxon>
        <taxon>Nectriaceae</taxon>
        <taxon>Fusarium</taxon>
        <taxon>Fusarium decemcellulare species complex</taxon>
    </lineage>
</organism>
<keyword evidence="8 10" id="KW-0472">Membrane</keyword>
<keyword evidence="6 10" id="KW-0408">Iron</keyword>
<sequence>MACASFPQFTKLPHEIQAAILSLVLDIDAPRAYITEMTANPIGVDARGCTTHKWGLRRVRPRQNLPPAWSPDPEVLFRTSAWALMQVNFFFRQFTIRRWKNWRPAEPFSLEDCGRQQPYSLKWKQSPDSPRLVVDGAQDLMIIDKKSDIPYDTMDDTRVPIRLLAIYWRRPEERESPRPTWHAITRIFPQLQVLYILMDPHTMMQYRNGKRLNWETGNLTPEEARDDGSSRTFHLKDRIYYEVPPSEVAKLGDLLAMADNSSESACPVDHKSREAWLNQARSAEAQSQAAKCPVDHTAPKSWTQTLKSYIWSSSSPAPPPAHHHPKPKDGLDTEREISTIPRTSGGPAACPVDHGKEAPRLANHEMETGVDPSGNWVYPSEKMFFDAMKRKGYDARVADMKTVVPIHNAVNERAWKEIKEWEAPYLSESKCGGPKLESFANKMDRMTPTARFNTILGYTAPFDRHDWVIDRCGTRVDYVIDFYSGRPDGKGGPSFYLDVRPKLNTWEGVKMRAMRWAWLA</sequence>
<comment type="caution">
    <text evidence="12">The sequence shown here is derived from an EMBL/GenBank/DDBJ whole genome shotgun (WGS) entry which is preliminary data.</text>
</comment>
<protein>
    <recommendedName>
        <fullName evidence="10">Holocytochrome c-type synthase</fullName>
        <ecNumber evidence="10">4.4.1.17</ecNumber>
    </recommendedName>
</protein>
<evidence type="ECO:0000313" key="13">
    <source>
        <dbReference type="Proteomes" id="UP000554235"/>
    </source>
</evidence>
<reference evidence="12 13" key="1">
    <citation type="submission" date="2020-01" db="EMBL/GenBank/DDBJ databases">
        <title>Identification and distribution of gene clusters putatively required for synthesis of sphingolipid metabolism inhibitors in phylogenetically diverse species of the filamentous fungus Fusarium.</title>
        <authorList>
            <person name="Kim H.-S."/>
            <person name="Busman M."/>
            <person name="Brown D.W."/>
            <person name="Divon H."/>
            <person name="Uhlig S."/>
            <person name="Proctor R.H."/>
        </authorList>
    </citation>
    <scope>NUCLEOTIDE SEQUENCE [LARGE SCALE GENOMIC DNA]</scope>
    <source>
        <strain evidence="12 13">NRRL 20459</strain>
    </source>
</reference>
<dbReference type="Proteomes" id="UP000554235">
    <property type="component" value="Unassembled WGS sequence"/>
</dbReference>
<evidence type="ECO:0000256" key="6">
    <source>
        <dbReference type="ARBA" id="ARBA00023004"/>
    </source>
</evidence>
<proteinExistence type="inferred from homology"/>
<comment type="function">
    <text evidence="10">Lyase that catalyzes the covalent linking of the heme group to the cytochrome C apoprotein to produce the mature functional cytochrome.</text>
</comment>
<evidence type="ECO:0000313" key="12">
    <source>
        <dbReference type="EMBL" id="KAF4470541.1"/>
    </source>
</evidence>
<dbReference type="EC" id="4.4.1.17" evidence="10"/>
<feature type="region of interest" description="Disordered" evidence="11">
    <location>
        <begin position="311"/>
        <end position="333"/>
    </location>
</feature>
<dbReference type="InterPro" id="IPR000511">
    <property type="entry name" value="Holocyt_c/c1_synthase"/>
</dbReference>
<evidence type="ECO:0000256" key="7">
    <source>
        <dbReference type="ARBA" id="ARBA00023128"/>
    </source>
</evidence>
<comment type="similarity">
    <text evidence="2 10">Belongs to the cytochrome c-type heme lyase family.</text>
</comment>
<keyword evidence="13" id="KW-1185">Reference proteome</keyword>
<evidence type="ECO:0000256" key="3">
    <source>
        <dbReference type="ARBA" id="ARBA00022617"/>
    </source>
</evidence>
<dbReference type="PANTHER" id="PTHR12743:SF0">
    <property type="entry name" value="HOLOCYTOCHROME C-TYPE SYNTHASE"/>
    <property type="match status" value="1"/>
</dbReference>
<keyword evidence="3 10" id="KW-0349">Heme</keyword>
<dbReference type="Pfam" id="PF01265">
    <property type="entry name" value="Cyto_heme_lyase"/>
    <property type="match status" value="1"/>
</dbReference>
<evidence type="ECO:0000256" key="4">
    <source>
        <dbReference type="ARBA" id="ARBA00022723"/>
    </source>
</evidence>
<evidence type="ECO:0000256" key="2">
    <source>
        <dbReference type="ARBA" id="ARBA00007255"/>
    </source>
</evidence>
<dbReference type="GO" id="GO:0004408">
    <property type="term" value="F:holocytochrome-c synthase activity"/>
    <property type="evidence" value="ECO:0007669"/>
    <property type="project" value="UniProtKB-EC"/>
</dbReference>
<name>A0A8H4LKR6_9HYPO</name>
<comment type="catalytic activity">
    <reaction evidence="10">
        <text>holo-[cytochrome c] = apo-[cytochrome c] + heme b</text>
        <dbReference type="Rhea" id="RHEA:22648"/>
        <dbReference type="Rhea" id="RHEA-COMP:10725"/>
        <dbReference type="Rhea" id="RHEA-COMP:10726"/>
        <dbReference type="ChEBI" id="CHEBI:29950"/>
        <dbReference type="ChEBI" id="CHEBI:60344"/>
        <dbReference type="ChEBI" id="CHEBI:83739"/>
        <dbReference type="EC" id="4.4.1.17"/>
    </reaction>
</comment>